<protein>
    <submittedName>
        <fullName evidence="1">Class I SAM-dependent methyltransferase</fullName>
        <ecNumber evidence="1">2.1.1.-</ecNumber>
    </submittedName>
</protein>
<comment type="caution">
    <text evidence="1">The sequence shown here is derived from an EMBL/GenBank/DDBJ whole genome shotgun (WGS) entry which is preliminary data.</text>
</comment>
<dbReference type="GO" id="GO:0008168">
    <property type="term" value="F:methyltransferase activity"/>
    <property type="evidence" value="ECO:0007669"/>
    <property type="project" value="UniProtKB-KW"/>
</dbReference>
<name>A0ABU3LHR0_9FLAO</name>
<proteinExistence type="predicted"/>
<gene>
    <name evidence="1" type="ORF">RQM59_10680</name>
</gene>
<keyword evidence="2" id="KW-1185">Reference proteome</keyword>
<dbReference type="Pfam" id="PF13489">
    <property type="entry name" value="Methyltransf_23"/>
    <property type="match status" value="1"/>
</dbReference>
<organism evidence="1 2">
    <name type="scientific">Asprobacillus argus</name>
    <dbReference type="NCBI Taxonomy" id="3076534"/>
    <lineage>
        <taxon>Bacteria</taxon>
        <taxon>Pseudomonadati</taxon>
        <taxon>Bacteroidota</taxon>
        <taxon>Flavobacteriia</taxon>
        <taxon>Flavobacteriales</taxon>
        <taxon>Flavobacteriaceae</taxon>
        <taxon>Asprobacillus</taxon>
    </lineage>
</organism>
<evidence type="ECO:0000313" key="2">
    <source>
        <dbReference type="Proteomes" id="UP001257277"/>
    </source>
</evidence>
<dbReference type="GO" id="GO:0032259">
    <property type="term" value="P:methylation"/>
    <property type="evidence" value="ECO:0007669"/>
    <property type="project" value="UniProtKB-KW"/>
</dbReference>
<keyword evidence="1" id="KW-0489">Methyltransferase</keyword>
<dbReference type="EC" id="2.1.1.-" evidence="1"/>
<dbReference type="RefSeq" id="WP_349242099.1">
    <property type="nucleotide sequence ID" value="NZ_JAVTTO010000004.1"/>
</dbReference>
<evidence type="ECO:0000313" key="1">
    <source>
        <dbReference type="EMBL" id="MDT7832846.1"/>
    </source>
</evidence>
<dbReference type="Gene3D" id="3.40.50.150">
    <property type="entry name" value="Vaccinia Virus protein VP39"/>
    <property type="match status" value="1"/>
</dbReference>
<sequence>MDWYRSKVKDSLKMICTLCDSKLVHKIDEYYYDCDTCKAIVKDERYYLTSEEERERYETHNNDVNDIRYQNFTSPITNYVLDHFLPEHKGLDFGSGTGPVISSELSKRGYRIVQYDPFFAPNESVLKNRYDYIVSCEVFEHFYKPKKEIGHLASMLKTDGALLIMTLLYNDQMDFSKWFYRKDPTHVFIYTKETIEYIARQHKLDIDVLTDRFIALRKLS</sequence>
<dbReference type="EMBL" id="JAVTTO010000004">
    <property type="protein sequence ID" value="MDT7832846.1"/>
    <property type="molecule type" value="Genomic_DNA"/>
</dbReference>
<dbReference type="InterPro" id="IPR029063">
    <property type="entry name" value="SAM-dependent_MTases_sf"/>
</dbReference>
<reference evidence="1 2" key="1">
    <citation type="submission" date="2023-09" db="EMBL/GenBank/DDBJ databases">
        <title>Novel taxa isolated from Blanes Bay.</title>
        <authorList>
            <person name="Rey-Velasco X."/>
            <person name="Lucena T."/>
        </authorList>
    </citation>
    <scope>NUCLEOTIDE SEQUENCE [LARGE SCALE GENOMIC DNA]</scope>
    <source>
        <strain evidence="1 2">S356</strain>
    </source>
</reference>
<accession>A0ABU3LHR0</accession>
<keyword evidence="1" id="KW-0808">Transferase</keyword>
<dbReference type="Proteomes" id="UP001257277">
    <property type="component" value="Unassembled WGS sequence"/>
</dbReference>
<dbReference type="SUPFAM" id="SSF53335">
    <property type="entry name" value="S-adenosyl-L-methionine-dependent methyltransferases"/>
    <property type="match status" value="1"/>
</dbReference>